<comment type="caution">
    <text evidence="2">The sequence shown here is derived from an EMBL/GenBank/DDBJ whole genome shotgun (WGS) entry which is preliminary data.</text>
</comment>
<dbReference type="Gene3D" id="3.30.420.10">
    <property type="entry name" value="Ribonuclease H-like superfamily/Ribonuclease H"/>
    <property type="match status" value="1"/>
</dbReference>
<feature type="non-terminal residue" evidence="2">
    <location>
        <position position="1"/>
    </location>
</feature>
<dbReference type="GO" id="GO:0003676">
    <property type="term" value="F:nucleic acid binding"/>
    <property type="evidence" value="ECO:0007669"/>
    <property type="project" value="InterPro"/>
</dbReference>
<evidence type="ECO:0000313" key="2">
    <source>
        <dbReference type="EMBL" id="RDY03028.1"/>
    </source>
</evidence>
<proteinExistence type="predicted"/>
<sequence length="328" mass="38049">MPKSYIRGLLVKEAHKGVLMGKFKECKTYKTLLEHLFWPLIKHGVHHNAINALFVDLSMEFVLRFPRSKSGKDSIFVVVDRFSRIAHFIPCHKVDDACLVANLFFGKVIRLHDLPRTIVSDKDYNKLGIKLLFSTTCHPQIDNQTKVTNKTLSQLLRCFVVKNTTSHTSFGMVYVFNPLTPPLPNVNAMLNYDELNAKVCSHIERKVKKYVERANKGKIYKVFEVGDLVWVHLRKERFPNLRKYKLLLRGDGHFKIIKKINNNAYILDMPQTNERSYTFHVFDLSSFSSTLDFNLRSNSFNKGELDKDLVSTHEDIEEEQEEKDSQAL</sequence>
<dbReference type="EMBL" id="QJKJ01002402">
    <property type="protein sequence ID" value="RDY03028.1"/>
    <property type="molecule type" value="Genomic_DNA"/>
</dbReference>
<reference evidence="2" key="1">
    <citation type="submission" date="2018-05" db="EMBL/GenBank/DDBJ databases">
        <title>Draft genome of Mucuna pruriens seed.</title>
        <authorList>
            <person name="Nnadi N.E."/>
            <person name="Vos R."/>
            <person name="Hasami M.H."/>
            <person name="Devisetty U.K."/>
            <person name="Aguiy J.C."/>
        </authorList>
    </citation>
    <scope>NUCLEOTIDE SEQUENCE [LARGE SCALE GENOMIC DNA]</scope>
    <source>
        <strain evidence="2">JCA_2017</strain>
    </source>
</reference>
<name>A0A371HJQ1_MUCPR</name>
<keyword evidence="3" id="KW-1185">Reference proteome</keyword>
<feature type="domain" description="Tf2-1-like SH3-like" evidence="1">
    <location>
        <begin position="226"/>
        <end position="287"/>
    </location>
</feature>
<dbReference type="STRING" id="157652.A0A371HJQ1"/>
<accession>A0A371HJQ1</accession>
<gene>
    <name evidence="2" type="ORF">CR513_13431</name>
</gene>
<dbReference type="InterPro" id="IPR056924">
    <property type="entry name" value="SH3_Tf2-1"/>
</dbReference>
<dbReference type="InterPro" id="IPR012337">
    <property type="entry name" value="RNaseH-like_sf"/>
</dbReference>
<evidence type="ECO:0000259" key="1">
    <source>
        <dbReference type="Pfam" id="PF24626"/>
    </source>
</evidence>
<dbReference type="SUPFAM" id="SSF53098">
    <property type="entry name" value="Ribonuclease H-like"/>
    <property type="match status" value="1"/>
</dbReference>
<dbReference type="Pfam" id="PF24626">
    <property type="entry name" value="SH3_Tf2-1"/>
    <property type="match status" value="1"/>
</dbReference>
<evidence type="ECO:0000313" key="3">
    <source>
        <dbReference type="Proteomes" id="UP000257109"/>
    </source>
</evidence>
<protein>
    <recommendedName>
        <fullName evidence="1">Tf2-1-like SH3-like domain-containing protein</fullName>
    </recommendedName>
</protein>
<dbReference type="PANTHER" id="PTHR35046">
    <property type="entry name" value="ZINC KNUCKLE (CCHC-TYPE) FAMILY PROTEIN"/>
    <property type="match status" value="1"/>
</dbReference>
<dbReference type="Proteomes" id="UP000257109">
    <property type="component" value="Unassembled WGS sequence"/>
</dbReference>
<organism evidence="2 3">
    <name type="scientific">Mucuna pruriens</name>
    <name type="common">Velvet bean</name>
    <name type="synonym">Dolichos pruriens</name>
    <dbReference type="NCBI Taxonomy" id="157652"/>
    <lineage>
        <taxon>Eukaryota</taxon>
        <taxon>Viridiplantae</taxon>
        <taxon>Streptophyta</taxon>
        <taxon>Embryophyta</taxon>
        <taxon>Tracheophyta</taxon>
        <taxon>Spermatophyta</taxon>
        <taxon>Magnoliopsida</taxon>
        <taxon>eudicotyledons</taxon>
        <taxon>Gunneridae</taxon>
        <taxon>Pentapetalae</taxon>
        <taxon>rosids</taxon>
        <taxon>fabids</taxon>
        <taxon>Fabales</taxon>
        <taxon>Fabaceae</taxon>
        <taxon>Papilionoideae</taxon>
        <taxon>50 kb inversion clade</taxon>
        <taxon>NPAAA clade</taxon>
        <taxon>indigoferoid/millettioid clade</taxon>
        <taxon>Phaseoleae</taxon>
        <taxon>Mucuna</taxon>
    </lineage>
</organism>
<dbReference type="InterPro" id="IPR036397">
    <property type="entry name" value="RNaseH_sf"/>
</dbReference>
<dbReference type="PANTHER" id="PTHR35046:SF9">
    <property type="entry name" value="RNA-DIRECTED DNA POLYMERASE"/>
    <property type="match status" value="1"/>
</dbReference>
<dbReference type="AlphaFoldDB" id="A0A371HJQ1"/>